<gene>
    <name evidence="1" type="ORF">F959_00941</name>
</gene>
<evidence type="ECO:0000313" key="2">
    <source>
        <dbReference type="Proteomes" id="UP000018445"/>
    </source>
</evidence>
<organism evidence="1 2">
    <name type="scientific">Acinetobacter venetianus (strain ATCC 31012 / DSM 23050 / BCRC 14357 / CCUG 45561 / CIP 110063 / KCTC 2702 / LMG 19082 / RAG-1)</name>
    <dbReference type="NCBI Taxonomy" id="1191460"/>
    <lineage>
        <taxon>Bacteria</taxon>
        <taxon>Pseudomonadati</taxon>
        <taxon>Pseudomonadota</taxon>
        <taxon>Gammaproteobacteria</taxon>
        <taxon>Moraxellales</taxon>
        <taxon>Moraxellaceae</taxon>
        <taxon>Acinetobacter</taxon>
    </lineage>
</organism>
<name>N8YMV4_ACIVR</name>
<proteinExistence type="predicted"/>
<accession>N8YMV4</accession>
<dbReference type="PATRIC" id="fig|1191460.12.peg.928"/>
<dbReference type="Proteomes" id="UP000018445">
    <property type="component" value="Unassembled WGS sequence"/>
</dbReference>
<dbReference type="EMBL" id="APPO01000008">
    <property type="protein sequence ID" value="ENV38177.1"/>
    <property type="molecule type" value="Genomic_DNA"/>
</dbReference>
<sequence>MKELTINDMNIISGGAYTETQCVSGMTGAGAVIGALLGGAVGFGLGAAAGQAAGQIICPITNNGNSSEDGDG</sequence>
<dbReference type="GeneID" id="58193841"/>
<protein>
    <recommendedName>
        <fullName evidence="3">Bacteriocin class II with double-glycine leader peptide</fullName>
    </recommendedName>
</protein>
<reference evidence="1 2" key="1">
    <citation type="submission" date="2013-02" db="EMBL/GenBank/DDBJ databases">
        <title>The Genome Sequence of Acinetobacter venetianus CIP 110063.</title>
        <authorList>
            <consortium name="The Broad Institute Genome Sequencing Platform"/>
            <consortium name="The Broad Institute Genome Sequencing Center for Infectious Disease"/>
            <person name="Cerqueira G."/>
            <person name="Feldgarden M."/>
            <person name="Courvalin P."/>
            <person name="Perichon B."/>
            <person name="Grillot-Courvalin C."/>
            <person name="Clermont D."/>
            <person name="Rocha E."/>
            <person name="Yoon E.-J."/>
            <person name="Nemec A."/>
            <person name="Walker B."/>
            <person name="Young S.K."/>
            <person name="Zeng Q."/>
            <person name="Gargeya S."/>
            <person name="Fitzgerald M."/>
            <person name="Haas B."/>
            <person name="Abouelleil A."/>
            <person name="Alvarado L."/>
            <person name="Arachchi H.M."/>
            <person name="Berlin A.M."/>
            <person name="Chapman S.B."/>
            <person name="Dewar J."/>
            <person name="Goldberg J."/>
            <person name="Griggs A."/>
            <person name="Gujja S."/>
            <person name="Hansen M."/>
            <person name="Howarth C."/>
            <person name="Imamovic A."/>
            <person name="Larimer J."/>
            <person name="McCowan C."/>
            <person name="Murphy C."/>
            <person name="Neiman D."/>
            <person name="Pearson M."/>
            <person name="Priest M."/>
            <person name="Roberts A."/>
            <person name="Saif S."/>
            <person name="Shea T."/>
            <person name="Sisk P."/>
            <person name="Sykes S."/>
            <person name="Wortman J."/>
            <person name="Nusbaum C."/>
            <person name="Birren B."/>
        </authorList>
    </citation>
    <scope>NUCLEOTIDE SEQUENCE [LARGE SCALE GENOMIC DNA]</scope>
    <source>
        <strain evidence="2">ATCC 31012 / DSM 23050 / BCRC 14357 / CCUG 45561 / CIP 110063 / KCTC 2702 / LMG 19082 / RAG-1</strain>
    </source>
</reference>
<evidence type="ECO:0000313" key="1">
    <source>
        <dbReference type="EMBL" id="ENV38177.1"/>
    </source>
</evidence>
<evidence type="ECO:0008006" key="3">
    <source>
        <dbReference type="Google" id="ProtNLM"/>
    </source>
</evidence>
<dbReference type="RefSeq" id="WP_004877983.1">
    <property type="nucleotide sequence ID" value="NZ_AKIQ01000046.1"/>
</dbReference>
<dbReference type="AlphaFoldDB" id="N8YMV4"/>
<dbReference type="HOGENOM" id="CLU_2713227_0_0_6"/>
<comment type="caution">
    <text evidence="1">The sequence shown here is derived from an EMBL/GenBank/DDBJ whole genome shotgun (WGS) entry which is preliminary data.</text>
</comment>
<keyword evidence="2" id="KW-1185">Reference proteome</keyword>